<reference evidence="1" key="1">
    <citation type="submission" date="2020-10" db="EMBL/GenBank/DDBJ databases">
        <authorList>
            <person name="Gilroy R."/>
        </authorList>
    </citation>
    <scope>NUCLEOTIDE SEQUENCE</scope>
    <source>
        <strain evidence="1">CHK195-15760</strain>
    </source>
</reference>
<comment type="caution">
    <text evidence="1">The sequence shown here is derived from an EMBL/GenBank/DDBJ whole genome shotgun (WGS) entry which is preliminary data.</text>
</comment>
<sequence length="236" mass="26601">MDLELNQQNSNLEIEKEQKAFLESGIGKVINTAMDMGIRFLLPDFIENEVIEIKDTLVQEGFQEGIDKTIENAVDLGKSAIGIVTGEFENISQVQAAVEKGGIIETLSNVIDTVLDKCSQNNLLSPNIVNVIKQGKNIILDNVSSNIENMMTEQIKSVETIQTLSNNWRSYYMQKNFDGMEKEMQKLEKEMKKIIPLENLIKGAREIQNMHQLIKNNGQVFELTENQINAIKALAK</sequence>
<evidence type="ECO:0000313" key="1">
    <source>
        <dbReference type="EMBL" id="HIU52366.1"/>
    </source>
</evidence>
<name>A0A9D1M2A9_9FIRM</name>
<protein>
    <submittedName>
        <fullName evidence="1">Uncharacterized protein</fullName>
    </submittedName>
</protein>
<evidence type="ECO:0000313" key="2">
    <source>
        <dbReference type="Proteomes" id="UP000824093"/>
    </source>
</evidence>
<proteinExistence type="predicted"/>
<organism evidence="1 2">
    <name type="scientific">Candidatus Merdicola faecigallinarum</name>
    <dbReference type="NCBI Taxonomy" id="2840862"/>
    <lineage>
        <taxon>Bacteria</taxon>
        <taxon>Bacillati</taxon>
        <taxon>Bacillota</taxon>
        <taxon>Clostridia</taxon>
        <taxon>Candidatus Merdicola</taxon>
    </lineage>
</organism>
<dbReference type="AlphaFoldDB" id="A0A9D1M2A9"/>
<dbReference type="Proteomes" id="UP000824093">
    <property type="component" value="Unassembled WGS sequence"/>
</dbReference>
<accession>A0A9D1M2A9</accession>
<reference evidence="1" key="2">
    <citation type="journal article" date="2021" name="PeerJ">
        <title>Extensive microbial diversity within the chicken gut microbiome revealed by metagenomics and culture.</title>
        <authorList>
            <person name="Gilroy R."/>
            <person name="Ravi A."/>
            <person name="Getino M."/>
            <person name="Pursley I."/>
            <person name="Horton D.L."/>
            <person name="Alikhan N.F."/>
            <person name="Baker D."/>
            <person name="Gharbi K."/>
            <person name="Hall N."/>
            <person name="Watson M."/>
            <person name="Adriaenssens E.M."/>
            <person name="Foster-Nyarko E."/>
            <person name="Jarju S."/>
            <person name="Secka A."/>
            <person name="Antonio M."/>
            <person name="Oren A."/>
            <person name="Chaudhuri R.R."/>
            <person name="La Ragione R."/>
            <person name="Hildebrand F."/>
            <person name="Pallen M.J."/>
        </authorList>
    </citation>
    <scope>NUCLEOTIDE SEQUENCE</scope>
    <source>
        <strain evidence="1">CHK195-15760</strain>
    </source>
</reference>
<gene>
    <name evidence="1" type="ORF">IAB70_07155</name>
</gene>
<dbReference type="EMBL" id="DVNH01000056">
    <property type="protein sequence ID" value="HIU52366.1"/>
    <property type="molecule type" value="Genomic_DNA"/>
</dbReference>